<feature type="compositionally biased region" description="Low complexity" evidence="1">
    <location>
        <begin position="63"/>
        <end position="73"/>
    </location>
</feature>
<dbReference type="InParanoid" id="Q54MP6"/>
<dbReference type="Proteomes" id="UP000002195">
    <property type="component" value="Unassembled WGS sequence"/>
</dbReference>
<reference evidence="2 3" key="1">
    <citation type="journal article" date="2005" name="Nature">
        <title>The genome of the social amoeba Dictyostelium discoideum.</title>
        <authorList>
            <consortium name="The Dictyostelium discoideum Sequencing Consortium"/>
            <person name="Eichinger L."/>
            <person name="Pachebat J.A."/>
            <person name="Glockner G."/>
            <person name="Rajandream M.A."/>
            <person name="Sucgang R."/>
            <person name="Berriman M."/>
            <person name="Song J."/>
            <person name="Olsen R."/>
            <person name="Szafranski K."/>
            <person name="Xu Q."/>
            <person name="Tunggal B."/>
            <person name="Kummerfeld S."/>
            <person name="Madera M."/>
            <person name="Konfortov B.A."/>
            <person name="Rivero F."/>
            <person name="Bankier A.T."/>
            <person name="Lehmann R."/>
            <person name="Hamlin N."/>
            <person name="Davies R."/>
            <person name="Gaudet P."/>
            <person name="Fey P."/>
            <person name="Pilcher K."/>
            <person name="Chen G."/>
            <person name="Saunders D."/>
            <person name="Sodergren E."/>
            <person name="Davis P."/>
            <person name="Kerhornou A."/>
            <person name="Nie X."/>
            <person name="Hall N."/>
            <person name="Anjard C."/>
            <person name="Hemphill L."/>
            <person name="Bason N."/>
            <person name="Farbrother P."/>
            <person name="Desany B."/>
            <person name="Just E."/>
            <person name="Morio T."/>
            <person name="Rost R."/>
            <person name="Churcher C."/>
            <person name="Cooper J."/>
            <person name="Haydock S."/>
            <person name="van Driessche N."/>
            <person name="Cronin A."/>
            <person name="Goodhead I."/>
            <person name="Muzny D."/>
            <person name="Mourier T."/>
            <person name="Pain A."/>
            <person name="Lu M."/>
            <person name="Harper D."/>
            <person name="Lindsay R."/>
            <person name="Hauser H."/>
            <person name="James K."/>
            <person name="Quiles M."/>
            <person name="Madan Babu M."/>
            <person name="Saito T."/>
            <person name="Buchrieser C."/>
            <person name="Wardroper A."/>
            <person name="Felder M."/>
            <person name="Thangavelu M."/>
            <person name="Johnson D."/>
            <person name="Knights A."/>
            <person name="Loulseged H."/>
            <person name="Mungall K."/>
            <person name="Oliver K."/>
            <person name="Price C."/>
            <person name="Quail M.A."/>
            <person name="Urushihara H."/>
            <person name="Hernandez J."/>
            <person name="Rabbinowitsch E."/>
            <person name="Steffen D."/>
            <person name="Sanders M."/>
            <person name="Ma J."/>
            <person name="Kohara Y."/>
            <person name="Sharp S."/>
            <person name="Simmonds M."/>
            <person name="Spiegler S."/>
            <person name="Tivey A."/>
            <person name="Sugano S."/>
            <person name="White B."/>
            <person name="Walker D."/>
            <person name="Woodward J."/>
            <person name="Winckler T."/>
            <person name="Tanaka Y."/>
            <person name="Shaulsky G."/>
            <person name="Schleicher M."/>
            <person name="Weinstock G."/>
            <person name="Rosenthal A."/>
            <person name="Cox E.C."/>
            <person name="Chisholm R.L."/>
            <person name="Gibbs R."/>
            <person name="Loomis W.F."/>
            <person name="Platzer M."/>
            <person name="Kay R.R."/>
            <person name="Williams J."/>
            <person name="Dear P.H."/>
            <person name="Noegel A.A."/>
            <person name="Barrell B."/>
            <person name="Kuspa A."/>
        </authorList>
    </citation>
    <scope>NUCLEOTIDE SEQUENCE [LARGE SCALE GENOMIC DNA]</scope>
    <source>
        <strain evidence="2 3">AX4</strain>
    </source>
</reference>
<evidence type="ECO:0000313" key="2">
    <source>
        <dbReference type="EMBL" id="EAL64538.1"/>
    </source>
</evidence>
<comment type="caution">
    <text evidence="2">The sequence shown here is derived from an EMBL/GenBank/DDBJ whole genome shotgun (WGS) entry which is preliminary data.</text>
</comment>
<feature type="region of interest" description="Disordered" evidence="1">
    <location>
        <begin position="41"/>
        <end position="73"/>
    </location>
</feature>
<evidence type="ECO:0000256" key="1">
    <source>
        <dbReference type="SAM" id="MobiDB-lite"/>
    </source>
</evidence>
<dbReference type="KEGG" id="ddi:DDB_G0285833"/>
<dbReference type="dictyBase" id="DDB_G0285833"/>
<sequence>MSFSNSLARFAIISKNSGSNAKYLQYYPVHKFNKMQYNEKQQHMKFQKISNPAPPQSKFNKQNTNSTHLNTNSNYLVVDDA</sequence>
<dbReference type="PaxDb" id="44689-DDB0215850"/>
<dbReference type="GeneID" id="8625296"/>
<protein>
    <submittedName>
        <fullName evidence="2">Uncharacterized protein</fullName>
    </submittedName>
</protein>
<organism evidence="2 3">
    <name type="scientific">Dictyostelium discoideum</name>
    <name type="common">Social amoeba</name>
    <dbReference type="NCBI Taxonomy" id="44689"/>
    <lineage>
        <taxon>Eukaryota</taxon>
        <taxon>Amoebozoa</taxon>
        <taxon>Evosea</taxon>
        <taxon>Eumycetozoa</taxon>
        <taxon>Dictyostelia</taxon>
        <taxon>Dictyosteliales</taxon>
        <taxon>Dictyosteliaceae</taxon>
        <taxon>Dictyostelium</taxon>
    </lineage>
</organism>
<evidence type="ECO:0000313" key="3">
    <source>
        <dbReference type="Proteomes" id="UP000002195"/>
    </source>
</evidence>
<accession>Q54MP6</accession>
<dbReference type="HOGENOM" id="CLU_2578874_0_0_1"/>
<keyword evidence="3" id="KW-1185">Reference proteome</keyword>
<dbReference type="AlphaFoldDB" id="Q54MP6"/>
<dbReference type="EMBL" id="AAFI02000080">
    <property type="protein sequence ID" value="EAL64538.1"/>
    <property type="molecule type" value="Genomic_DNA"/>
</dbReference>
<gene>
    <name evidence="2" type="ORF">DDB_G0285833</name>
</gene>
<dbReference type="RefSeq" id="XP_638031.1">
    <property type="nucleotide sequence ID" value="XM_632939.1"/>
</dbReference>
<name>Q54MP6_DICDI</name>
<proteinExistence type="predicted"/>
<dbReference type="VEuPathDB" id="AmoebaDB:DDB_G0285833"/>